<reference evidence="4" key="1">
    <citation type="submission" date="2016-06" db="EMBL/GenBank/DDBJ databases">
        <title>Complete genome sequence of Actinoalloteichus fjordicus DSM 46855 (=ADI127-17), type strain of the new species Actinoalloteichus fjordicus.</title>
        <authorList>
            <person name="Ruckert C."/>
            <person name="Nouioui I."/>
            <person name="Willmese J."/>
            <person name="van Wezel G."/>
            <person name="Klenk H.-P."/>
            <person name="Kalinowski J."/>
            <person name="Zotchev S.B."/>
        </authorList>
    </citation>
    <scope>NUCLEOTIDE SEQUENCE [LARGE SCALE GENOMIC DNA]</scope>
    <source>
        <strain evidence="4">ADI127-7</strain>
    </source>
</reference>
<evidence type="ECO:0000313" key="4">
    <source>
        <dbReference type="Proteomes" id="UP000185511"/>
    </source>
</evidence>
<dbReference type="SUPFAM" id="SSF55961">
    <property type="entry name" value="Bet v1-like"/>
    <property type="match status" value="1"/>
</dbReference>
<dbReference type="RefSeq" id="WP_075764099.1">
    <property type="nucleotide sequence ID" value="NZ_CP016076.1"/>
</dbReference>
<name>A0AAC9L9Q4_9PSEU</name>
<proteinExistence type="inferred from homology"/>
<dbReference type="Pfam" id="PF08327">
    <property type="entry name" value="AHSA1"/>
    <property type="match status" value="1"/>
</dbReference>
<dbReference type="InterPro" id="IPR013538">
    <property type="entry name" value="ASHA1/2-like_C"/>
</dbReference>
<accession>A0AAC9L9Q4</accession>
<organism evidence="3 4">
    <name type="scientific">Actinoalloteichus fjordicus</name>
    <dbReference type="NCBI Taxonomy" id="1612552"/>
    <lineage>
        <taxon>Bacteria</taxon>
        <taxon>Bacillati</taxon>
        <taxon>Actinomycetota</taxon>
        <taxon>Actinomycetes</taxon>
        <taxon>Pseudonocardiales</taxon>
        <taxon>Pseudonocardiaceae</taxon>
        <taxon>Actinoalloteichus</taxon>
    </lineage>
</organism>
<protein>
    <recommendedName>
        <fullName evidence="2">Activator of Hsp90 ATPase homologue 1/2-like C-terminal domain-containing protein</fullName>
    </recommendedName>
</protein>
<dbReference type="AlphaFoldDB" id="A0AAC9L9Q4"/>
<evidence type="ECO:0000259" key="2">
    <source>
        <dbReference type="Pfam" id="PF08327"/>
    </source>
</evidence>
<evidence type="ECO:0000313" key="3">
    <source>
        <dbReference type="EMBL" id="APU13546.1"/>
    </source>
</evidence>
<dbReference type="EMBL" id="CP016076">
    <property type="protein sequence ID" value="APU13546.1"/>
    <property type="molecule type" value="Genomic_DNA"/>
</dbReference>
<dbReference type="InterPro" id="IPR023393">
    <property type="entry name" value="START-like_dom_sf"/>
</dbReference>
<sequence>MTTRHTARRGTLGISEDGTFRIHLERRLPYAPALVWEWIVDPDRLARWLPGCRIDPVVGGEVHFDFGEEGAATGTVLEVTPPGAEGGLTHTWVWEGVPDSTVRWTVAAGDAGEGSVLRLVHSEVLREPAADFAVGWHVMLDALELIMAGEPTDAAWGAMEEIAGLYQSS</sequence>
<feature type="domain" description="Activator of Hsp90 ATPase homologue 1/2-like C-terminal" evidence="2">
    <location>
        <begin position="31"/>
        <end position="146"/>
    </location>
</feature>
<keyword evidence="4" id="KW-1185">Reference proteome</keyword>
<gene>
    <name evidence="3" type="ORF">UA74_07385</name>
</gene>
<evidence type="ECO:0000256" key="1">
    <source>
        <dbReference type="ARBA" id="ARBA00006817"/>
    </source>
</evidence>
<dbReference type="Gene3D" id="3.30.530.20">
    <property type="match status" value="1"/>
</dbReference>
<dbReference type="KEGG" id="acad:UA74_07385"/>
<comment type="similarity">
    <text evidence="1">Belongs to the AHA1 family.</text>
</comment>
<dbReference type="Proteomes" id="UP000185511">
    <property type="component" value="Chromosome"/>
</dbReference>